<dbReference type="GO" id="GO:0009432">
    <property type="term" value="P:SOS response"/>
    <property type="evidence" value="ECO:0007669"/>
    <property type="project" value="UniProtKB-UniRule"/>
</dbReference>
<protein>
    <recommendedName>
        <fullName evidence="3 9">DNA replication and repair protein RecF</fullName>
    </recommendedName>
</protein>
<dbReference type="HAMAP" id="MF_00365">
    <property type="entry name" value="RecF"/>
    <property type="match status" value="1"/>
</dbReference>
<dbReference type="Gene3D" id="3.40.50.300">
    <property type="entry name" value="P-loop containing nucleotide triphosphate hydrolases"/>
    <property type="match status" value="1"/>
</dbReference>
<keyword evidence="9 10" id="KW-0234">DNA repair</keyword>
<dbReference type="SUPFAM" id="SSF52540">
    <property type="entry name" value="P-loop containing nucleoside triphosphate hydrolases"/>
    <property type="match status" value="1"/>
</dbReference>
<keyword evidence="9 10" id="KW-0227">DNA damage</keyword>
<dbReference type="Pfam" id="PF02463">
    <property type="entry name" value="SMC_N"/>
    <property type="match status" value="1"/>
</dbReference>
<keyword evidence="4 9" id="KW-0963">Cytoplasm</keyword>
<dbReference type="NCBIfam" id="TIGR00611">
    <property type="entry name" value="recf"/>
    <property type="match status" value="1"/>
</dbReference>
<dbReference type="PROSITE" id="PS00617">
    <property type="entry name" value="RECF_1"/>
    <property type="match status" value="1"/>
</dbReference>
<evidence type="ECO:0000256" key="3">
    <source>
        <dbReference type="ARBA" id="ARBA00020170"/>
    </source>
</evidence>
<dbReference type="GO" id="GO:0006302">
    <property type="term" value="P:double-strand break repair"/>
    <property type="evidence" value="ECO:0007669"/>
    <property type="project" value="TreeGrafter"/>
</dbReference>
<proteinExistence type="inferred from homology"/>
<evidence type="ECO:0000256" key="8">
    <source>
        <dbReference type="ARBA" id="ARBA00023125"/>
    </source>
</evidence>
<evidence type="ECO:0000256" key="1">
    <source>
        <dbReference type="ARBA" id="ARBA00004496"/>
    </source>
</evidence>
<dbReference type="InterPro" id="IPR027417">
    <property type="entry name" value="P-loop_NTPase"/>
</dbReference>
<keyword evidence="5 9" id="KW-0235">DNA replication</keyword>
<reference evidence="12 13" key="1">
    <citation type="submission" date="2014-01" db="EMBL/GenBank/DDBJ databases">
        <title>Full genme sequencing of cellulolytic bacterium Gynuella sunshinyii YC6258T gen. nov., sp. nov.</title>
        <authorList>
            <person name="Khan H."/>
            <person name="Chung E.J."/>
            <person name="Chung Y.R."/>
        </authorList>
    </citation>
    <scope>NUCLEOTIDE SEQUENCE [LARGE SCALE GENOMIC DNA]</scope>
    <source>
        <strain evidence="12 13">YC6258</strain>
    </source>
</reference>
<dbReference type="Gene3D" id="1.20.1050.90">
    <property type="entry name" value="RecF/RecN/SMC, N-terminal domain"/>
    <property type="match status" value="1"/>
</dbReference>
<dbReference type="STRING" id="1445510.YC6258_00596"/>
<name>A0A0C5VEL7_9GAMM</name>
<gene>
    <name evidence="9" type="primary">recF</name>
    <name evidence="12" type="ORF">YC6258_00596</name>
</gene>
<dbReference type="PATRIC" id="fig|1445510.3.peg.584"/>
<dbReference type="EMBL" id="CP007142">
    <property type="protein sequence ID" value="AJQ92646.1"/>
    <property type="molecule type" value="Genomic_DNA"/>
</dbReference>
<dbReference type="KEGG" id="gsn:YC6258_00596"/>
<dbReference type="AlphaFoldDB" id="A0A0C5VEL7"/>
<keyword evidence="7 9" id="KW-0067">ATP-binding</keyword>
<accession>A0A0C5VEL7</accession>
<dbReference type="InterPro" id="IPR042174">
    <property type="entry name" value="RecF_2"/>
</dbReference>
<evidence type="ECO:0000256" key="7">
    <source>
        <dbReference type="ARBA" id="ARBA00022840"/>
    </source>
</evidence>
<dbReference type="HOGENOM" id="CLU_040267_0_0_6"/>
<evidence type="ECO:0000256" key="6">
    <source>
        <dbReference type="ARBA" id="ARBA00022741"/>
    </source>
</evidence>
<keyword evidence="6 9" id="KW-0547">Nucleotide-binding</keyword>
<dbReference type="OrthoDB" id="9803889at2"/>
<dbReference type="InterPro" id="IPR018078">
    <property type="entry name" value="DNA-binding_RecF_CS"/>
</dbReference>
<dbReference type="PANTHER" id="PTHR32182:SF0">
    <property type="entry name" value="DNA REPLICATION AND REPAIR PROTEIN RECF"/>
    <property type="match status" value="1"/>
</dbReference>
<dbReference type="PANTHER" id="PTHR32182">
    <property type="entry name" value="DNA REPLICATION AND REPAIR PROTEIN RECF"/>
    <property type="match status" value="1"/>
</dbReference>
<comment type="subcellular location">
    <subcellularLocation>
        <location evidence="1 9 10">Cytoplasm</location>
    </subcellularLocation>
</comment>
<keyword evidence="13" id="KW-1185">Reference proteome</keyword>
<feature type="binding site" evidence="9">
    <location>
        <begin position="30"/>
        <end position="37"/>
    </location>
    <ligand>
        <name>ATP</name>
        <dbReference type="ChEBI" id="CHEBI:30616"/>
    </ligand>
</feature>
<organism evidence="12 13">
    <name type="scientific">Gynuella sunshinyii YC6258</name>
    <dbReference type="NCBI Taxonomy" id="1445510"/>
    <lineage>
        <taxon>Bacteria</taxon>
        <taxon>Pseudomonadati</taxon>
        <taxon>Pseudomonadota</taxon>
        <taxon>Gammaproteobacteria</taxon>
        <taxon>Oceanospirillales</taxon>
        <taxon>Saccharospirillaceae</taxon>
        <taxon>Gynuella</taxon>
    </lineage>
</organism>
<dbReference type="PROSITE" id="PS00618">
    <property type="entry name" value="RECF_2"/>
    <property type="match status" value="1"/>
</dbReference>
<dbReference type="GO" id="GO:0005524">
    <property type="term" value="F:ATP binding"/>
    <property type="evidence" value="ECO:0007669"/>
    <property type="project" value="UniProtKB-UniRule"/>
</dbReference>
<dbReference type="GO" id="GO:0003697">
    <property type="term" value="F:single-stranded DNA binding"/>
    <property type="evidence" value="ECO:0007669"/>
    <property type="project" value="UniProtKB-UniRule"/>
</dbReference>
<evidence type="ECO:0000313" key="13">
    <source>
        <dbReference type="Proteomes" id="UP000032266"/>
    </source>
</evidence>
<dbReference type="Proteomes" id="UP000032266">
    <property type="component" value="Chromosome"/>
</dbReference>
<keyword evidence="9 10" id="KW-0742">SOS response</keyword>
<comment type="similarity">
    <text evidence="2 9 10">Belongs to the RecF family.</text>
</comment>
<dbReference type="InterPro" id="IPR001238">
    <property type="entry name" value="DNA-binding_RecF"/>
</dbReference>
<evidence type="ECO:0000256" key="9">
    <source>
        <dbReference type="HAMAP-Rule" id="MF_00365"/>
    </source>
</evidence>
<evidence type="ECO:0000313" key="12">
    <source>
        <dbReference type="EMBL" id="AJQ92646.1"/>
    </source>
</evidence>
<evidence type="ECO:0000259" key="11">
    <source>
        <dbReference type="Pfam" id="PF02463"/>
    </source>
</evidence>
<evidence type="ECO:0000256" key="4">
    <source>
        <dbReference type="ARBA" id="ARBA00022490"/>
    </source>
</evidence>
<comment type="function">
    <text evidence="9 10">The RecF protein is involved in DNA metabolism; it is required for DNA replication and normal SOS inducibility. RecF binds preferentially to single-stranded, linear DNA. It also seems to bind ATP.</text>
</comment>
<keyword evidence="8 9" id="KW-0238">DNA-binding</keyword>
<dbReference type="GO" id="GO:0000731">
    <property type="term" value="P:DNA synthesis involved in DNA repair"/>
    <property type="evidence" value="ECO:0007669"/>
    <property type="project" value="TreeGrafter"/>
</dbReference>
<dbReference type="InterPro" id="IPR003395">
    <property type="entry name" value="RecF/RecN/SMC_N"/>
</dbReference>
<dbReference type="GO" id="GO:0006260">
    <property type="term" value="P:DNA replication"/>
    <property type="evidence" value="ECO:0007669"/>
    <property type="project" value="UniProtKB-UniRule"/>
</dbReference>
<feature type="domain" description="RecF/RecN/SMC N-terminal" evidence="11">
    <location>
        <begin position="3"/>
        <end position="357"/>
    </location>
</feature>
<evidence type="ECO:0000256" key="10">
    <source>
        <dbReference type="RuleBase" id="RU000578"/>
    </source>
</evidence>
<dbReference type="GO" id="GO:0005737">
    <property type="term" value="C:cytoplasm"/>
    <property type="evidence" value="ECO:0007669"/>
    <property type="project" value="UniProtKB-SubCell"/>
</dbReference>
<evidence type="ECO:0000256" key="5">
    <source>
        <dbReference type="ARBA" id="ARBA00022705"/>
    </source>
</evidence>
<dbReference type="RefSeq" id="WP_044615658.1">
    <property type="nucleotide sequence ID" value="NZ_CP007142.1"/>
</dbReference>
<sequence>MTIHRLHIQGVRNISDARLEPAYFVNIVFGDNGSGKTSVLESIHILTHGRSFRSTSSKNTTLIQQGLHALTVYGEIGEIHNHVGVSKAVDGVNQIKISGEKVTAVSELAKLSPVQIIDAQAFDLLTGSPAVRRQFLDWGVFHVEHGFLNVWQRVQKALKNRNSLLRSGKITDPIQMSAWTREFASAAERLDEYRQQYLERFKQQFVDILAKLTDLDDFSLSYHRGWDKARSLLDVLGASEDVDIKTGFTHSGPQRADIRIKLGKHNAADILSRGQQKLVVIAMKLAQGAHLQTFKEHKRCIFLLDDLPAELDSNHTHKVCQILEQMDAQVFLTCVEPGELLEFWNNKDQIKMFHVKHGQVSGELDE</sequence>
<evidence type="ECO:0000256" key="2">
    <source>
        <dbReference type="ARBA" id="ARBA00008016"/>
    </source>
</evidence>